<dbReference type="Proteomes" id="UP000516160">
    <property type="component" value="Chromosome"/>
</dbReference>
<protein>
    <submittedName>
        <fullName evidence="1">DUF3189 family protein</fullName>
    </submittedName>
</protein>
<dbReference type="AlphaFoldDB" id="A0A7G9W4B8"/>
<proteinExistence type="predicted"/>
<keyword evidence="2" id="KW-1185">Reference proteome</keyword>
<sequence length="158" mass="17892">MKIFYYCYGGAHSSVIAAALHLNKLSYPLTYGEIINFTYFDLNSPEIKGIPTLLGTDENKNEIYFVGYGKNKEMIVKLIKSFLQVNGINDDQYLFVDALDKINWRVHLGGFVSKALKQKNIGRRFTALGILLSAKEIQNKVETAKEISKGYRESLTKV</sequence>
<dbReference type="KEGG" id="acae:HYG86_01485"/>
<dbReference type="RefSeq" id="WP_213167201.1">
    <property type="nucleotide sequence ID" value="NZ_CP058559.1"/>
</dbReference>
<accession>A0A7G9W4B8</accession>
<reference evidence="1 2" key="1">
    <citation type="submission" date="2020-07" db="EMBL/GenBank/DDBJ databases">
        <title>Alkalicella. sp. LB2 genome.</title>
        <authorList>
            <person name="Postec A."/>
            <person name="Quemeneur M."/>
        </authorList>
    </citation>
    <scope>NUCLEOTIDE SEQUENCE [LARGE SCALE GENOMIC DNA]</scope>
    <source>
        <strain evidence="1 2">LB2</strain>
    </source>
</reference>
<gene>
    <name evidence="1" type="ORF">HYG86_01485</name>
</gene>
<dbReference type="InterPro" id="IPR021525">
    <property type="entry name" value="DUF3189"/>
</dbReference>
<organism evidence="1 2">
    <name type="scientific">Alkalicella caledoniensis</name>
    <dbReference type="NCBI Taxonomy" id="2731377"/>
    <lineage>
        <taxon>Bacteria</taxon>
        <taxon>Bacillati</taxon>
        <taxon>Bacillota</taxon>
        <taxon>Clostridia</taxon>
        <taxon>Eubacteriales</taxon>
        <taxon>Proteinivoracaceae</taxon>
        <taxon>Alkalicella</taxon>
    </lineage>
</organism>
<evidence type="ECO:0000313" key="1">
    <source>
        <dbReference type="EMBL" id="QNO13530.1"/>
    </source>
</evidence>
<evidence type="ECO:0000313" key="2">
    <source>
        <dbReference type="Proteomes" id="UP000516160"/>
    </source>
</evidence>
<dbReference type="Pfam" id="PF11385">
    <property type="entry name" value="DUF3189"/>
    <property type="match status" value="1"/>
</dbReference>
<dbReference type="EMBL" id="CP058559">
    <property type="protein sequence ID" value="QNO13530.1"/>
    <property type="molecule type" value="Genomic_DNA"/>
</dbReference>
<name>A0A7G9W4B8_ALKCA</name>